<dbReference type="SUPFAM" id="SSF53098">
    <property type="entry name" value="Ribonuclease H-like"/>
    <property type="match status" value="1"/>
</dbReference>
<gene>
    <name evidence="2" type="ORF">PanWU01x14_326130</name>
</gene>
<dbReference type="GO" id="GO:0004523">
    <property type="term" value="F:RNA-DNA hybrid ribonuclease activity"/>
    <property type="evidence" value="ECO:0007669"/>
    <property type="project" value="InterPro"/>
</dbReference>
<dbReference type="Pfam" id="PF13456">
    <property type="entry name" value="RVT_3"/>
    <property type="match status" value="1"/>
</dbReference>
<keyword evidence="3" id="KW-1185">Reference proteome</keyword>
<evidence type="ECO:0000259" key="1">
    <source>
        <dbReference type="Pfam" id="PF13456"/>
    </source>
</evidence>
<dbReference type="Gene3D" id="3.30.420.10">
    <property type="entry name" value="Ribonuclease H-like superfamily/Ribonuclease H"/>
    <property type="match status" value="1"/>
</dbReference>
<dbReference type="InterPro" id="IPR052929">
    <property type="entry name" value="RNase_H-like_EbsB-rel"/>
</dbReference>
<evidence type="ECO:0000313" key="3">
    <source>
        <dbReference type="Proteomes" id="UP000237105"/>
    </source>
</evidence>
<reference evidence="3" key="1">
    <citation type="submission" date="2016-06" db="EMBL/GenBank/DDBJ databases">
        <title>Parallel loss of symbiosis genes in relatives of nitrogen-fixing non-legume Parasponia.</title>
        <authorList>
            <person name="Van Velzen R."/>
            <person name="Holmer R."/>
            <person name="Bu F."/>
            <person name="Rutten L."/>
            <person name="Van Zeijl A."/>
            <person name="Liu W."/>
            <person name="Santuari L."/>
            <person name="Cao Q."/>
            <person name="Sharma T."/>
            <person name="Shen D."/>
            <person name="Roswanjaya Y."/>
            <person name="Wardhani T."/>
            <person name="Kalhor M.S."/>
            <person name="Jansen J."/>
            <person name="Van den Hoogen J."/>
            <person name="Gungor B."/>
            <person name="Hartog M."/>
            <person name="Hontelez J."/>
            <person name="Verver J."/>
            <person name="Yang W.-C."/>
            <person name="Schijlen E."/>
            <person name="Repin R."/>
            <person name="Schilthuizen M."/>
            <person name="Schranz E."/>
            <person name="Heidstra R."/>
            <person name="Miyata K."/>
            <person name="Fedorova E."/>
            <person name="Kohlen W."/>
            <person name="Bisseling T."/>
            <person name="Smit S."/>
            <person name="Geurts R."/>
        </authorList>
    </citation>
    <scope>NUCLEOTIDE SEQUENCE [LARGE SCALE GENOMIC DNA]</scope>
    <source>
        <strain evidence="3">cv. WU1-14</strain>
    </source>
</reference>
<dbReference type="InterPro" id="IPR012337">
    <property type="entry name" value="RNaseH-like_sf"/>
</dbReference>
<dbReference type="EMBL" id="JXTB01000556">
    <property type="protein sequence ID" value="PON36712.1"/>
    <property type="molecule type" value="Genomic_DNA"/>
</dbReference>
<dbReference type="Proteomes" id="UP000237105">
    <property type="component" value="Unassembled WGS sequence"/>
</dbReference>
<dbReference type="InterPro" id="IPR002156">
    <property type="entry name" value="RNaseH_domain"/>
</dbReference>
<dbReference type="OrthoDB" id="1906820at2759"/>
<sequence length="98" mass="10399">MNSDASVLVGADSIGIGIVFMDHFGTVLATCTSRLRGSFSIECSELLAILYGLLAALEWGAPISIIESDAQSVICGLNSSDYLGDLDLIYSDVNLYFV</sequence>
<accession>A0A2P5AJI4</accession>
<name>A0A2P5AJI4_PARAD</name>
<dbReference type="AlphaFoldDB" id="A0A2P5AJI4"/>
<organism evidence="2 3">
    <name type="scientific">Parasponia andersonii</name>
    <name type="common">Sponia andersonii</name>
    <dbReference type="NCBI Taxonomy" id="3476"/>
    <lineage>
        <taxon>Eukaryota</taxon>
        <taxon>Viridiplantae</taxon>
        <taxon>Streptophyta</taxon>
        <taxon>Embryophyta</taxon>
        <taxon>Tracheophyta</taxon>
        <taxon>Spermatophyta</taxon>
        <taxon>Magnoliopsida</taxon>
        <taxon>eudicotyledons</taxon>
        <taxon>Gunneridae</taxon>
        <taxon>Pentapetalae</taxon>
        <taxon>rosids</taxon>
        <taxon>fabids</taxon>
        <taxon>Rosales</taxon>
        <taxon>Cannabaceae</taxon>
        <taxon>Parasponia</taxon>
    </lineage>
</organism>
<dbReference type="InterPro" id="IPR044730">
    <property type="entry name" value="RNase_H-like_dom_plant"/>
</dbReference>
<evidence type="ECO:0000313" key="2">
    <source>
        <dbReference type="EMBL" id="PON36712.1"/>
    </source>
</evidence>
<dbReference type="PANTHER" id="PTHR47074">
    <property type="entry name" value="BNAC02G40300D PROTEIN"/>
    <property type="match status" value="1"/>
</dbReference>
<comment type="caution">
    <text evidence="2">The sequence shown here is derived from an EMBL/GenBank/DDBJ whole genome shotgun (WGS) entry which is preliminary data.</text>
</comment>
<feature type="domain" description="RNase H type-1" evidence="1">
    <location>
        <begin position="2"/>
        <end position="90"/>
    </location>
</feature>
<protein>
    <submittedName>
        <fullName evidence="2">Ribonuclease H-like domain containing protein</fullName>
    </submittedName>
</protein>
<proteinExistence type="predicted"/>
<dbReference type="CDD" id="cd06222">
    <property type="entry name" value="RNase_H_like"/>
    <property type="match status" value="1"/>
</dbReference>
<dbReference type="InterPro" id="IPR036397">
    <property type="entry name" value="RNaseH_sf"/>
</dbReference>
<dbReference type="PANTHER" id="PTHR47074:SF21">
    <property type="entry name" value="RNASE H TYPE-1 DOMAIN-CONTAINING PROTEIN"/>
    <property type="match status" value="1"/>
</dbReference>
<dbReference type="GO" id="GO:0003676">
    <property type="term" value="F:nucleic acid binding"/>
    <property type="evidence" value="ECO:0007669"/>
    <property type="project" value="InterPro"/>
</dbReference>